<dbReference type="PANTHER" id="PTHR30204:SF94">
    <property type="entry name" value="HEAVY METAL-DEPENDENT TRANSCRIPTIONAL REGULATOR HI_0293-RELATED"/>
    <property type="match status" value="1"/>
</dbReference>
<sequence>MNIGEAARGSGVSEKMIRHYEAIGLLAPARQANGYRRYAAADVAVLRFIRHARDLAFPLEEVRRLLALWQDRGRASAEVRGIALAHVAALEEKAASLAAMAASLRHLASHCHGDGRPECPILDGLEGKHDDHPAC</sequence>
<dbReference type="PROSITE" id="PS50937">
    <property type="entry name" value="HTH_MERR_2"/>
    <property type="match status" value="1"/>
</dbReference>
<keyword evidence="2" id="KW-0238">DNA-binding</keyword>
<keyword evidence="1" id="KW-0805">Transcription regulation</keyword>
<accession>A0ABT8A160</accession>
<evidence type="ECO:0000256" key="2">
    <source>
        <dbReference type="ARBA" id="ARBA00023125"/>
    </source>
</evidence>
<dbReference type="PANTHER" id="PTHR30204">
    <property type="entry name" value="REDOX-CYCLING DRUG-SENSING TRANSCRIPTIONAL ACTIVATOR SOXR"/>
    <property type="match status" value="1"/>
</dbReference>
<comment type="caution">
    <text evidence="5">The sequence shown here is derived from an EMBL/GenBank/DDBJ whole genome shotgun (WGS) entry which is preliminary data.</text>
</comment>
<organism evidence="5 6">
    <name type="scientific">Paeniroseomonas aquatica</name>
    <dbReference type="NCBI Taxonomy" id="373043"/>
    <lineage>
        <taxon>Bacteria</taxon>
        <taxon>Pseudomonadati</taxon>
        <taxon>Pseudomonadota</taxon>
        <taxon>Alphaproteobacteria</taxon>
        <taxon>Acetobacterales</taxon>
        <taxon>Acetobacteraceae</taxon>
        <taxon>Paeniroseomonas</taxon>
    </lineage>
</organism>
<dbReference type="SUPFAM" id="SSF46955">
    <property type="entry name" value="Putative DNA-binding domain"/>
    <property type="match status" value="1"/>
</dbReference>
<name>A0ABT8A160_9PROT</name>
<dbReference type="PROSITE" id="PS00552">
    <property type="entry name" value="HTH_MERR_1"/>
    <property type="match status" value="1"/>
</dbReference>
<reference evidence="6" key="1">
    <citation type="journal article" date="2019" name="Int. J. Syst. Evol. Microbiol.">
        <title>The Global Catalogue of Microorganisms (GCM) 10K type strain sequencing project: providing services to taxonomists for standard genome sequencing and annotation.</title>
        <authorList>
            <consortium name="The Broad Institute Genomics Platform"/>
            <consortium name="The Broad Institute Genome Sequencing Center for Infectious Disease"/>
            <person name="Wu L."/>
            <person name="Ma J."/>
        </authorList>
    </citation>
    <scope>NUCLEOTIDE SEQUENCE [LARGE SCALE GENOMIC DNA]</scope>
    <source>
        <strain evidence="6">CECT 7131</strain>
    </source>
</reference>
<evidence type="ECO:0000256" key="3">
    <source>
        <dbReference type="ARBA" id="ARBA00023163"/>
    </source>
</evidence>
<dbReference type="InterPro" id="IPR000551">
    <property type="entry name" value="MerR-type_HTH_dom"/>
</dbReference>
<keyword evidence="6" id="KW-1185">Reference proteome</keyword>
<dbReference type="SMART" id="SM00422">
    <property type="entry name" value="HTH_MERR"/>
    <property type="match status" value="1"/>
</dbReference>
<evidence type="ECO:0000313" key="6">
    <source>
        <dbReference type="Proteomes" id="UP001529369"/>
    </source>
</evidence>
<dbReference type="Pfam" id="PF00376">
    <property type="entry name" value="MerR"/>
    <property type="match status" value="1"/>
</dbReference>
<keyword evidence="3" id="KW-0804">Transcription</keyword>
<dbReference type="EMBL" id="JAUFPN010000033">
    <property type="protein sequence ID" value="MDN3563477.1"/>
    <property type="molecule type" value="Genomic_DNA"/>
</dbReference>
<dbReference type="PRINTS" id="PR00040">
    <property type="entry name" value="HTHMERR"/>
</dbReference>
<feature type="domain" description="HTH merR-type" evidence="4">
    <location>
        <begin position="1"/>
        <end position="68"/>
    </location>
</feature>
<proteinExistence type="predicted"/>
<dbReference type="InterPro" id="IPR047057">
    <property type="entry name" value="MerR_fam"/>
</dbReference>
<dbReference type="Gene3D" id="1.10.1660.10">
    <property type="match status" value="1"/>
</dbReference>
<dbReference type="RefSeq" id="WP_290315217.1">
    <property type="nucleotide sequence ID" value="NZ_JAUFPN010000033.1"/>
</dbReference>
<dbReference type="Pfam" id="PF09278">
    <property type="entry name" value="MerR-DNA-bind"/>
    <property type="match status" value="1"/>
</dbReference>
<protein>
    <submittedName>
        <fullName evidence="5">MerR family transcriptional regulator</fullName>
    </submittedName>
</protein>
<dbReference type="Proteomes" id="UP001529369">
    <property type="component" value="Unassembled WGS sequence"/>
</dbReference>
<dbReference type="InterPro" id="IPR015358">
    <property type="entry name" value="Tscrpt_reg_MerR_DNA-bd"/>
</dbReference>
<evidence type="ECO:0000256" key="1">
    <source>
        <dbReference type="ARBA" id="ARBA00023015"/>
    </source>
</evidence>
<dbReference type="InterPro" id="IPR009061">
    <property type="entry name" value="DNA-bd_dom_put_sf"/>
</dbReference>
<gene>
    <name evidence="5" type="ORF">QWZ14_03695</name>
</gene>
<evidence type="ECO:0000259" key="4">
    <source>
        <dbReference type="PROSITE" id="PS50937"/>
    </source>
</evidence>
<evidence type="ECO:0000313" key="5">
    <source>
        <dbReference type="EMBL" id="MDN3563477.1"/>
    </source>
</evidence>